<organism evidence="1 2">
    <name type="scientific">Candidatus Argoarchaeum ethanivorans</name>
    <dbReference type="NCBI Taxonomy" id="2608793"/>
    <lineage>
        <taxon>Archaea</taxon>
        <taxon>Methanobacteriati</taxon>
        <taxon>Methanobacteriota</taxon>
        <taxon>Stenosarchaea group</taxon>
        <taxon>Methanomicrobia</taxon>
        <taxon>Methanosarcinales</taxon>
        <taxon>Methanosarcinales incertae sedis</taxon>
        <taxon>GOM Arc I cluster</taxon>
        <taxon>Candidatus Argoarchaeum</taxon>
    </lineage>
</organism>
<dbReference type="AlphaFoldDB" id="A0A811T3W3"/>
<sequence>MKINIEGDEYSLFEHLIETGLVNQIDNMQVPFYDFVPNAEQRMIEIQQKIATTHNLTHQYKFVWDNWKIEENYNQNGV</sequence>
<evidence type="ECO:0000313" key="2">
    <source>
        <dbReference type="Proteomes" id="UP000634805"/>
    </source>
</evidence>
<reference evidence="1" key="1">
    <citation type="submission" date="2020-10" db="EMBL/GenBank/DDBJ databases">
        <authorList>
            <person name="Hahn C.J."/>
            <person name="Laso-Perez R."/>
            <person name="Vulcano F."/>
            <person name="Vaziourakis K.-M."/>
            <person name="Stokke R."/>
            <person name="Steen I.H."/>
            <person name="Teske A."/>
            <person name="Boetius A."/>
            <person name="Liebeke M."/>
            <person name="Amann R."/>
            <person name="Knittel K."/>
        </authorList>
    </citation>
    <scope>NUCLEOTIDE SEQUENCE</scope>
    <source>
        <strain evidence="1">Gfbio:e3339647-f889-4370-9287-4fb5cb688e4c:AG392D22_GoMArc1</strain>
    </source>
</reference>
<evidence type="ECO:0000313" key="1">
    <source>
        <dbReference type="EMBL" id="CAD6491956.1"/>
    </source>
</evidence>
<gene>
    <name evidence="1" type="ORF">EMLJLAPB_00203</name>
</gene>
<accession>A0A811T3W3</accession>
<name>A0A811T3W3_9EURY</name>
<proteinExistence type="predicted"/>
<protein>
    <recommendedName>
        <fullName evidence="3">Methyltransferase FkbM domain-containing protein</fullName>
    </recommendedName>
</protein>
<dbReference type="EMBL" id="CAJHIS010000003">
    <property type="protein sequence ID" value="CAD6491956.1"/>
    <property type="molecule type" value="Genomic_DNA"/>
</dbReference>
<evidence type="ECO:0008006" key="3">
    <source>
        <dbReference type="Google" id="ProtNLM"/>
    </source>
</evidence>
<dbReference type="Proteomes" id="UP000634805">
    <property type="component" value="Unassembled WGS sequence"/>
</dbReference>
<comment type="caution">
    <text evidence="1">The sequence shown here is derived from an EMBL/GenBank/DDBJ whole genome shotgun (WGS) entry which is preliminary data.</text>
</comment>